<keyword evidence="4" id="KW-0464">Manganese</keyword>
<evidence type="ECO:0000313" key="7">
    <source>
        <dbReference type="Proteomes" id="UP000553034"/>
    </source>
</evidence>
<dbReference type="RefSeq" id="WP_183477872.1">
    <property type="nucleotide sequence ID" value="NZ_JACIFO010000007.1"/>
</dbReference>
<dbReference type="SUPFAM" id="SSF52768">
    <property type="entry name" value="Arginase/deacetylase"/>
    <property type="match status" value="1"/>
</dbReference>
<dbReference type="InterPro" id="IPR006035">
    <property type="entry name" value="Ureohydrolase"/>
</dbReference>
<keyword evidence="2 6" id="KW-0378">Hydrolase</keyword>
<organism evidence="6 7">
    <name type="scientific">Mesonia hippocampi</name>
    <dbReference type="NCBI Taxonomy" id="1628250"/>
    <lineage>
        <taxon>Bacteria</taxon>
        <taxon>Pseudomonadati</taxon>
        <taxon>Bacteroidota</taxon>
        <taxon>Flavobacteriia</taxon>
        <taxon>Flavobacteriales</taxon>
        <taxon>Flavobacteriaceae</taxon>
        <taxon>Mesonia</taxon>
    </lineage>
</organism>
<protein>
    <submittedName>
        <fullName evidence="6">Formiminoglutamase</fullName>
        <ecNumber evidence="6">3.5.3.8</ecNumber>
    </submittedName>
</protein>
<proteinExistence type="inferred from homology"/>
<gene>
    <name evidence="6" type="ORF">GGR32_001826</name>
</gene>
<dbReference type="InterPro" id="IPR023696">
    <property type="entry name" value="Ureohydrolase_dom_sf"/>
</dbReference>
<dbReference type="GO" id="GO:0050415">
    <property type="term" value="F:formimidoylglutamase activity"/>
    <property type="evidence" value="ECO:0007669"/>
    <property type="project" value="UniProtKB-EC"/>
</dbReference>
<evidence type="ECO:0000256" key="1">
    <source>
        <dbReference type="ARBA" id="ARBA00022723"/>
    </source>
</evidence>
<dbReference type="AlphaFoldDB" id="A0A840EZS2"/>
<dbReference type="GO" id="GO:0006547">
    <property type="term" value="P:L-histidine metabolic process"/>
    <property type="evidence" value="ECO:0007669"/>
    <property type="project" value="UniProtKB-KW"/>
</dbReference>
<dbReference type="Pfam" id="PF00491">
    <property type="entry name" value="Arginase"/>
    <property type="match status" value="1"/>
</dbReference>
<dbReference type="CDD" id="cd09988">
    <property type="entry name" value="Formimidoylglutamase"/>
    <property type="match status" value="1"/>
</dbReference>
<keyword evidence="3" id="KW-0369">Histidine metabolism</keyword>
<dbReference type="Gene3D" id="3.40.800.10">
    <property type="entry name" value="Ureohydrolase domain"/>
    <property type="match status" value="1"/>
</dbReference>
<dbReference type="GO" id="GO:0033389">
    <property type="term" value="P:putrescine biosynthetic process from arginine, via agmatine"/>
    <property type="evidence" value="ECO:0007669"/>
    <property type="project" value="TreeGrafter"/>
</dbReference>
<dbReference type="EMBL" id="JACIFO010000007">
    <property type="protein sequence ID" value="MBB4119524.1"/>
    <property type="molecule type" value="Genomic_DNA"/>
</dbReference>
<dbReference type="PROSITE" id="PS51409">
    <property type="entry name" value="ARGINASE_2"/>
    <property type="match status" value="1"/>
</dbReference>
<evidence type="ECO:0000256" key="5">
    <source>
        <dbReference type="PROSITE-ProRule" id="PRU00742"/>
    </source>
</evidence>
<dbReference type="GO" id="GO:0046872">
    <property type="term" value="F:metal ion binding"/>
    <property type="evidence" value="ECO:0007669"/>
    <property type="project" value="UniProtKB-KW"/>
</dbReference>
<comment type="caution">
    <text evidence="6">The sequence shown here is derived from an EMBL/GenBank/DDBJ whole genome shotgun (WGS) entry which is preliminary data.</text>
</comment>
<evidence type="ECO:0000256" key="4">
    <source>
        <dbReference type="ARBA" id="ARBA00023211"/>
    </source>
</evidence>
<reference evidence="6 7" key="1">
    <citation type="submission" date="2020-08" db="EMBL/GenBank/DDBJ databases">
        <title>Genomic Encyclopedia of Type Strains, Phase IV (KMG-IV): sequencing the most valuable type-strain genomes for metagenomic binning, comparative biology and taxonomic classification.</title>
        <authorList>
            <person name="Goeker M."/>
        </authorList>
    </citation>
    <scope>NUCLEOTIDE SEQUENCE [LARGE SCALE GENOMIC DNA]</scope>
    <source>
        <strain evidence="6 7">DSM 29568</strain>
    </source>
</reference>
<dbReference type="EC" id="3.5.3.8" evidence="6"/>
<dbReference type="PANTHER" id="PTHR11358:SF35">
    <property type="entry name" value="FORMIMIDOYLGLUTAMASE"/>
    <property type="match status" value="1"/>
</dbReference>
<dbReference type="GO" id="GO:0008783">
    <property type="term" value="F:agmatinase activity"/>
    <property type="evidence" value="ECO:0007669"/>
    <property type="project" value="TreeGrafter"/>
</dbReference>
<evidence type="ECO:0000313" key="6">
    <source>
        <dbReference type="EMBL" id="MBB4119524.1"/>
    </source>
</evidence>
<dbReference type="Proteomes" id="UP000553034">
    <property type="component" value="Unassembled WGS sequence"/>
</dbReference>
<accession>A0A840EZS2</accession>
<evidence type="ECO:0000256" key="2">
    <source>
        <dbReference type="ARBA" id="ARBA00022801"/>
    </source>
</evidence>
<keyword evidence="1" id="KW-0479">Metal-binding</keyword>
<sequence>MTNLCLYSPTDLAKYVTPRAGETKLGEEIITLTDLNDLENHPAEYVIFGIPEDIGVRANYGKEGARSTWNDFLSSFLNIQKNKFNNPENCILLGHINTDAFITDAAKIQEPEKLGSIVDAIDDVVTEVVTKIVRANKIPIAIGGGHNNAYGIIKGTSLGLERSINVLNIDAHTDLRAINYRHSGNGFSFAKDRKYLAKYAVFGLHKNYTPTYIFDAMDTDNHIEYVLFEDMLHLSHLEKLVKYKKTSDFLDDYYGLEIDCDAIENFNSSAITPTGFSVTNIRGFLNIARKQDVVYLHICEAITSQNPTIAKSLSYFVSDFIRRNP</sequence>
<keyword evidence="7" id="KW-1185">Reference proteome</keyword>
<comment type="similarity">
    <text evidence="5">Belongs to the arginase family.</text>
</comment>
<dbReference type="PANTHER" id="PTHR11358">
    <property type="entry name" value="ARGINASE/AGMATINASE"/>
    <property type="match status" value="1"/>
</dbReference>
<name>A0A840EZS2_9FLAO</name>
<evidence type="ECO:0000256" key="3">
    <source>
        <dbReference type="ARBA" id="ARBA00022808"/>
    </source>
</evidence>